<dbReference type="Gene3D" id="3.40.30.10">
    <property type="entry name" value="Glutaredoxin"/>
    <property type="match status" value="1"/>
</dbReference>
<proteinExistence type="predicted"/>
<accession>A0A8T9Q259</accession>
<dbReference type="InterPro" id="IPR036249">
    <property type="entry name" value="Thioredoxin-like_sf"/>
</dbReference>
<sequence>MKEQDRQRVYQTDDEGLRRYTHEHMKVFAKFTSDNCEVCETLAPPFEKFANDQPYETILFLRLASEESPVAKKLMQQKVAPFFVSYCQGRILECDTLTAEAEVQAMLERLRAWLPQNH</sequence>
<evidence type="ECO:0000313" key="2">
    <source>
        <dbReference type="Proteomes" id="UP000831796"/>
    </source>
</evidence>
<dbReference type="Proteomes" id="UP000831796">
    <property type="component" value="Chromosome"/>
</dbReference>
<evidence type="ECO:0000313" key="1">
    <source>
        <dbReference type="EMBL" id="UOQ70551.1"/>
    </source>
</evidence>
<dbReference type="RefSeq" id="WP_244673970.1">
    <property type="nucleotide sequence ID" value="NZ_CP095046.1"/>
</dbReference>
<dbReference type="AlphaFoldDB" id="A0A8T9Q259"/>
<dbReference type="EMBL" id="CP095046">
    <property type="protein sequence ID" value="UOQ70551.1"/>
    <property type="molecule type" value="Genomic_DNA"/>
</dbReference>
<name>A0A8T9Q259_9BACT</name>
<reference evidence="1" key="1">
    <citation type="submission" date="2022-04" db="EMBL/GenBank/DDBJ databases">
        <title>Hymenobacter sp. isolated from the air.</title>
        <authorList>
            <person name="Won M."/>
            <person name="Lee C.-M."/>
            <person name="Woen H.-Y."/>
            <person name="Kwon S.-W."/>
        </authorList>
    </citation>
    <scope>NUCLEOTIDE SEQUENCE</scope>
    <source>
        <strain evidence="1">5116S-3</strain>
    </source>
</reference>
<protein>
    <recommendedName>
        <fullName evidence="3">Thioredoxin</fullName>
    </recommendedName>
</protein>
<keyword evidence="2" id="KW-1185">Reference proteome</keyword>
<gene>
    <name evidence="1" type="ORF">MUN79_17745</name>
</gene>
<organism evidence="1 2">
    <name type="scientific">Hymenobacter cellulosilyticus</name>
    <dbReference type="NCBI Taxonomy" id="2932248"/>
    <lineage>
        <taxon>Bacteria</taxon>
        <taxon>Pseudomonadati</taxon>
        <taxon>Bacteroidota</taxon>
        <taxon>Cytophagia</taxon>
        <taxon>Cytophagales</taxon>
        <taxon>Hymenobacteraceae</taxon>
        <taxon>Hymenobacter</taxon>
    </lineage>
</organism>
<dbReference type="SUPFAM" id="SSF52833">
    <property type="entry name" value="Thioredoxin-like"/>
    <property type="match status" value="1"/>
</dbReference>
<dbReference type="KEGG" id="hcu:MUN79_17745"/>
<evidence type="ECO:0008006" key="3">
    <source>
        <dbReference type="Google" id="ProtNLM"/>
    </source>
</evidence>